<dbReference type="EMBL" id="JAIWYP010000010">
    <property type="protein sequence ID" value="KAH3752629.1"/>
    <property type="molecule type" value="Genomic_DNA"/>
</dbReference>
<proteinExistence type="predicted"/>
<keyword evidence="2" id="KW-1185">Reference proteome</keyword>
<evidence type="ECO:0000313" key="2">
    <source>
        <dbReference type="Proteomes" id="UP000828390"/>
    </source>
</evidence>
<accession>A0A9D4DRS3</accession>
<evidence type="ECO:0000313" key="1">
    <source>
        <dbReference type="EMBL" id="KAH3752629.1"/>
    </source>
</evidence>
<sequence length="81" mass="9423">MKKSQLESVRLQHTKFRRLLKNIFRSLYNIAESMKIMDANNNTSTSTPMEPMLIAEGRSSFALVSFLIVEESCDTFTDRRF</sequence>
<name>A0A9D4DRS3_DREPO</name>
<gene>
    <name evidence="1" type="ORF">DPMN_187250</name>
</gene>
<reference evidence="1" key="1">
    <citation type="journal article" date="2019" name="bioRxiv">
        <title>The Genome of the Zebra Mussel, Dreissena polymorpha: A Resource for Invasive Species Research.</title>
        <authorList>
            <person name="McCartney M.A."/>
            <person name="Auch B."/>
            <person name="Kono T."/>
            <person name="Mallez S."/>
            <person name="Zhang Y."/>
            <person name="Obille A."/>
            <person name="Becker A."/>
            <person name="Abrahante J.E."/>
            <person name="Garbe J."/>
            <person name="Badalamenti J.P."/>
            <person name="Herman A."/>
            <person name="Mangelson H."/>
            <person name="Liachko I."/>
            <person name="Sullivan S."/>
            <person name="Sone E.D."/>
            <person name="Koren S."/>
            <person name="Silverstein K.A.T."/>
            <person name="Beckman K.B."/>
            <person name="Gohl D.M."/>
        </authorList>
    </citation>
    <scope>NUCLEOTIDE SEQUENCE</scope>
    <source>
        <strain evidence="1">Duluth1</strain>
        <tissue evidence="1">Whole animal</tissue>
    </source>
</reference>
<comment type="caution">
    <text evidence="1">The sequence shown here is derived from an EMBL/GenBank/DDBJ whole genome shotgun (WGS) entry which is preliminary data.</text>
</comment>
<protein>
    <submittedName>
        <fullName evidence="1">Uncharacterized protein</fullName>
    </submittedName>
</protein>
<dbReference type="AlphaFoldDB" id="A0A9D4DRS3"/>
<dbReference type="Proteomes" id="UP000828390">
    <property type="component" value="Unassembled WGS sequence"/>
</dbReference>
<reference evidence="1" key="2">
    <citation type="submission" date="2020-11" db="EMBL/GenBank/DDBJ databases">
        <authorList>
            <person name="McCartney M.A."/>
            <person name="Auch B."/>
            <person name="Kono T."/>
            <person name="Mallez S."/>
            <person name="Becker A."/>
            <person name="Gohl D.M."/>
            <person name="Silverstein K.A.T."/>
            <person name="Koren S."/>
            <person name="Bechman K.B."/>
            <person name="Herman A."/>
            <person name="Abrahante J.E."/>
            <person name="Garbe J."/>
        </authorList>
    </citation>
    <scope>NUCLEOTIDE SEQUENCE</scope>
    <source>
        <strain evidence="1">Duluth1</strain>
        <tissue evidence="1">Whole animal</tissue>
    </source>
</reference>
<organism evidence="1 2">
    <name type="scientific">Dreissena polymorpha</name>
    <name type="common">Zebra mussel</name>
    <name type="synonym">Mytilus polymorpha</name>
    <dbReference type="NCBI Taxonomy" id="45954"/>
    <lineage>
        <taxon>Eukaryota</taxon>
        <taxon>Metazoa</taxon>
        <taxon>Spiralia</taxon>
        <taxon>Lophotrochozoa</taxon>
        <taxon>Mollusca</taxon>
        <taxon>Bivalvia</taxon>
        <taxon>Autobranchia</taxon>
        <taxon>Heteroconchia</taxon>
        <taxon>Euheterodonta</taxon>
        <taxon>Imparidentia</taxon>
        <taxon>Neoheterodontei</taxon>
        <taxon>Myida</taxon>
        <taxon>Dreissenoidea</taxon>
        <taxon>Dreissenidae</taxon>
        <taxon>Dreissena</taxon>
    </lineage>
</organism>